<keyword evidence="2" id="KW-1185">Reference proteome</keyword>
<reference evidence="1 2" key="1">
    <citation type="submission" date="2021-03" db="EMBL/GenBank/DDBJ databases">
        <title>novel species isolated from a fishpond in China.</title>
        <authorList>
            <person name="Lu H."/>
            <person name="Cai Z."/>
        </authorList>
    </citation>
    <scope>NUCLEOTIDE SEQUENCE [LARGE SCALE GENOMIC DNA]</scope>
    <source>
        <strain evidence="1 2">JCM 31546</strain>
    </source>
</reference>
<name>A0ABS3BU89_9BACT</name>
<protein>
    <submittedName>
        <fullName evidence="1">Uncharacterized protein</fullName>
    </submittedName>
</protein>
<sequence>MLPAIDTSCRYFSGAPGTLVYLIPSQSHPASWPKPKIFYQKIFYGLSSLLKEKAIKQW</sequence>
<comment type="caution">
    <text evidence="1">The sequence shown here is derived from an EMBL/GenBank/DDBJ whole genome shotgun (WGS) entry which is preliminary data.</text>
</comment>
<proteinExistence type="predicted"/>
<evidence type="ECO:0000313" key="2">
    <source>
        <dbReference type="Proteomes" id="UP000664698"/>
    </source>
</evidence>
<gene>
    <name evidence="1" type="ORF">J0A67_17245</name>
</gene>
<accession>A0ABS3BU89</accession>
<evidence type="ECO:0000313" key="1">
    <source>
        <dbReference type="EMBL" id="MBN7802625.1"/>
    </source>
</evidence>
<dbReference type="RefSeq" id="WP_206570640.1">
    <property type="nucleotide sequence ID" value="NZ_JAFKCW010000004.1"/>
</dbReference>
<dbReference type="EMBL" id="JAFKCW010000004">
    <property type="protein sequence ID" value="MBN7802625.1"/>
    <property type="molecule type" value="Genomic_DNA"/>
</dbReference>
<organism evidence="1 2">
    <name type="scientific">Algoriphagus aestuariicola</name>
    <dbReference type="NCBI Taxonomy" id="1852016"/>
    <lineage>
        <taxon>Bacteria</taxon>
        <taxon>Pseudomonadati</taxon>
        <taxon>Bacteroidota</taxon>
        <taxon>Cytophagia</taxon>
        <taxon>Cytophagales</taxon>
        <taxon>Cyclobacteriaceae</taxon>
        <taxon>Algoriphagus</taxon>
    </lineage>
</organism>
<dbReference type="Proteomes" id="UP000664698">
    <property type="component" value="Unassembled WGS sequence"/>
</dbReference>